<reference evidence="2 3" key="1">
    <citation type="journal article" date="2018" name="Mol. Plant">
        <title>The genome of Artemisia annua provides insight into the evolution of Asteraceae family and artemisinin biosynthesis.</title>
        <authorList>
            <person name="Shen Q."/>
            <person name="Zhang L."/>
            <person name="Liao Z."/>
            <person name="Wang S."/>
            <person name="Yan T."/>
            <person name="Shi P."/>
            <person name="Liu M."/>
            <person name="Fu X."/>
            <person name="Pan Q."/>
            <person name="Wang Y."/>
            <person name="Lv Z."/>
            <person name="Lu X."/>
            <person name="Zhang F."/>
            <person name="Jiang W."/>
            <person name="Ma Y."/>
            <person name="Chen M."/>
            <person name="Hao X."/>
            <person name="Li L."/>
            <person name="Tang Y."/>
            <person name="Lv G."/>
            <person name="Zhou Y."/>
            <person name="Sun X."/>
            <person name="Brodelius P.E."/>
            <person name="Rose J.K.C."/>
            <person name="Tang K."/>
        </authorList>
    </citation>
    <scope>NUCLEOTIDE SEQUENCE [LARGE SCALE GENOMIC DNA]</scope>
    <source>
        <strain evidence="3">cv. Huhao1</strain>
        <tissue evidence="2">Leaf</tissue>
    </source>
</reference>
<evidence type="ECO:0000256" key="1">
    <source>
        <dbReference type="SAM" id="MobiDB-lite"/>
    </source>
</evidence>
<dbReference type="OrthoDB" id="1917939at2759"/>
<protein>
    <submittedName>
        <fullName evidence="2">Uncharacterized protein</fullName>
    </submittedName>
</protein>
<comment type="caution">
    <text evidence="2">The sequence shown here is derived from an EMBL/GenBank/DDBJ whole genome shotgun (WGS) entry which is preliminary data.</text>
</comment>
<proteinExistence type="predicted"/>
<gene>
    <name evidence="2" type="ORF">CTI12_AA200900</name>
</gene>
<dbReference type="PANTHER" id="PTHR48221:SF2">
    <property type="entry name" value="ACYL-COA SYNTHETASE FAMILY PROTEIN"/>
    <property type="match status" value="1"/>
</dbReference>
<dbReference type="PANTHER" id="PTHR48221">
    <property type="entry name" value="ACYL-COA SYNTHETASE FAMILY PROTEIN"/>
    <property type="match status" value="1"/>
</dbReference>
<keyword evidence="3" id="KW-1185">Reference proteome</keyword>
<name>A0A2U1P192_ARTAN</name>
<accession>A0A2U1P192</accession>
<sequence>MSNPPALTDLFAKLASEIETTVNNTYDDVLITSLNQSLNLNEELVTPRVRVLDSALSLMCFTSPQVFESVIDCSVNTIVSVLSALTECNVKRYGESEVLRVGVEFSADECVRVMEACADILGKLYEGTGKCELVYGVVRVAAMMSKVRYTMQVAPVIDVKLSDGRSRTTKKLVDYVPKGIEYVNEKLPLRSLSGEHLILAMVGITLRGSVPLHLLLSWYLDPQTLVDDVSQVMQDVVGRPFLCLSDELFEKMEWRSIIICLAFSPVMFIDSRALLHRWFLLTGLASVLELQAELVSMMLDLLSRPMRWGLSAEIGSKLPFSYAYFLFKHQLFRILAGPLSCDRFLELVHKIKKSVSNTKKKLKHVASATSMVDHKSSWSMAMNFPGWFYFAALLLPGNNLSGSYICRVDEDNQPQLASCSAAAAWYIAWILDPGDESVSCLLAEKLEKLSRTSINRHSNSSEHRKTAGDYSIKLKKPKPNDKVDVCQVIRLWLEEFQSVKTINIQNNVMFRRITLGILIGCSGSLSEDGYELFLHYVATGTIPQSTESQHTGSKNRRWNNKKQENHITRIDKCSRKEAVAGACIVFQLTDIAERMSDSISETWEIAVDFICKIKLKVVKYLLKCVKRLLEFEIDNNDLLLKDLHKRMLRWRHQGKDVFHGYKDLDDAINVIASKLSHSCL</sequence>
<feature type="region of interest" description="Disordered" evidence="1">
    <location>
        <begin position="453"/>
        <end position="473"/>
    </location>
</feature>
<dbReference type="EMBL" id="PKPP01001841">
    <property type="protein sequence ID" value="PWA79545.1"/>
    <property type="molecule type" value="Genomic_DNA"/>
</dbReference>
<organism evidence="2 3">
    <name type="scientific">Artemisia annua</name>
    <name type="common">Sweet wormwood</name>
    <dbReference type="NCBI Taxonomy" id="35608"/>
    <lineage>
        <taxon>Eukaryota</taxon>
        <taxon>Viridiplantae</taxon>
        <taxon>Streptophyta</taxon>
        <taxon>Embryophyta</taxon>
        <taxon>Tracheophyta</taxon>
        <taxon>Spermatophyta</taxon>
        <taxon>Magnoliopsida</taxon>
        <taxon>eudicotyledons</taxon>
        <taxon>Gunneridae</taxon>
        <taxon>Pentapetalae</taxon>
        <taxon>asterids</taxon>
        <taxon>campanulids</taxon>
        <taxon>Asterales</taxon>
        <taxon>Asteraceae</taxon>
        <taxon>Asteroideae</taxon>
        <taxon>Anthemideae</taxon>
        <taxon>Artemisiinae</taxon>
        <taxon>Artemisia</taxon>
    </lineage>
</organism>
<dbReference type="Proteomes" id="UP000245207">
    <property type="component" value="Unassembled WGS sequence"/>
</dbReference>
<dbReference type="STRING" id="35608.A0A2U1P192"/>
<dbReference type="AlphaFoldDB" id="A0A2U1P192"/>
<evidence type="ECO:0000313" key="2">
    <source>
        <dbReference type="EMBL" id="PWA79545.1"/>
    </source>
</evidence>
<evidence type="ECO:0000313" key="3">
    <source>
        <dbReference type="Proteomes" id="UP000245207"/>
    </source>
</evidence>